<dbReference type="Pfam" id="PF08845">
    <property type="entry name" value="SymE_toxin"/>
    <property type="match status" value="1"/>
</dbReference>
<accession>A0ABS3YHB7</accession>
<evidence type="ECO:0000313" key="3">
    <source>
        <dbReference type="Proteomes" id="UP000679126"/>
    </source>
</evidence>
<feature type="domain" description="Toxin SymE-like" evidence="1">
    <location>
        <begin position="13"/>
        <end position="60"/>
    </location>
</feature>
<dbReference type="RefSeq" id="WP_209147201.1">
    <property type="nucleotide sequence ID" value="NZ_JAGHKP010000003.1"/>
</dbReference>
<reference evidence="3" key="1">
    <citation type="submission" date="2021-03" db="EMBL/GenBank/DDBJ databases">
        <title>Assistant Professor.</title>
        <authorList>
            <person name="Huq M.A."/>
        </authorList>
    </citation>
    <scope>NUCLEOTIDE SEQUENCE [LARGE SCALE GENOMIC DNA]</scope>
    <source>
        <strain evidence="3">MAH-28</strain>
    </source>
</reference>
<evidence type="ECO:0000259" key="1">
    <source>
        <dbReference type="Pfam" id="PF08845"/>
    </source>
</evidence>
<protein>
    <submittedName>
        <fullName evidence="2">SymE family type I addiction module toxin</fullName>
    </submittedName>
</protein>
<dbReference type="Proteomes" id="UP000679126">
    <property type="component" value="Unassembled WGS sequence"/>
</dbReference>
<organism evidence="2 3">
    <name type="scientific">Chitinophaga chungangae</name>
    <dbReference type="NCBI Taxonomy" id="2821488"/>
    <lineage>
        <taxon>Bacteria</taxon>
        <taxon>Pseudomonadati</taxon>
        <taxon>Bacteroidota</taxon>
        <taxon>Chitinophagia</taxon>
        <taxon>Chitinophagales</taxon>
        <taxon>Chitinophagaceae</taxon>
        <taxon>Chitinophaga</taxon>
    </lineage>
</organism>
<keyword evidence="3" id="KW-1185">Reference proteome</keyword>
<evidence type="ECO:0000313" key="2">
    <source>
        <dbReference type="EMBL" id="MBO9154081.1"/>
    </source>
</evidence>
<gene>
    <name evidence="2" type="ORF">J7I43_17775</name>
</gene>
<proteinExistence type="predicted"/>
<dbReference type="EMBL" id="JAGHKP010000003">
    <property type="protein sequence ID" value="MBO9154081.1"/>
    <property type="molecule type" value="Genomic_DNA"/>
</dbReference>
<comment type="caution">
    <text evidence="2">The sequence shown here is derived from an EMBL/GenBank/DDBJ whole genome shotgun (WGS) entry which is preliminary data.</text>
</comment>
<name>A0ABS3YHB7_9BACT</name>
<sequence length="68" mass="7545">MNKTIRTGKIHGRHQQVAGHYNGGRDVAWLNVSGLWLEQAGFKVGDGIVIEVQDGQLVIKKQRAHGNR</sequence>
<dbReference type="InterPro" id="IPR014944">
    <property type="entry name" value="Toxin_SymE-like"/>
</dbReference>